<dbReference type="PROSITE" id="PS51682">
    <property type="entry name" value="SAM_OMT_I"/>
    <property type="match status" value="1"/>
</dbReference>
<dbReference type="Proteomes" id="UP001500984">
    <property type="component" value="Unassembled WGS sequence"/>
</dbReference>
<name>A0ABN2WE36_9MICO</name>
<dbReference type="Gene3D" id="3.40.50.150">
    <property type="entry name" value="Vaccinia Virus protein VP39"/>
    <property type="match status" value="1"/>
</dbReference>
<proteinExistence type="predicted"/>
<dbReference type="CDD" id="cd02440">
    <property type="entry name" value="AdoMet_MTases"/>
    <property type="match status" value="1"/>
</dbReference>
<accession>A0ABN2WE36</accession>
<dbReference type="PANTHER" id="PTHR10509">
    <property type="entry name" value="O-METHYLTRANSFERASE-RELATED"/>
    <property type="match status" value="1"/>
</dbReference>
<evidence type="ECO:0000256" key="2">
    <source>
        <dbReference type="ARBA" id="ARBA00022679"/>
    </source>
</evidence>
<dbReference type="InterPro" id="IPR050362">
    <property type="entry name" value="Cation-dep_OMT"/>
</dbReference>
<keyword evidence="5" id="KW-1185">Reference proteome</keyword>
<keyword evidence="3" id="KW-0949">S-adenosyl-L-methionine</keyword>
<dbReference type="Pfam" id="PF01596">
    <property type="entry name" value="Methyltransf_3"/>
    <property type="match status" value="1"/>
</dbReference>
<comment type="caution">
    <text evidence="4">The sequence shown here is derived from an EMBL/GenBank/DDBJ whole genome shotgun (WGS) entry which is preliminary data.</text>
</comment>
<dbReference type="InterPro" id="IPR002935">
    <property type="entry name" value="SAM_O-MeTrfase"/>
</dbReference>
<dbReference type="SUPFAM" id="SSF53335">
    <property type="entry name" value="S-adenosyl-L-methionine-dependent methyltransferases"/>
    <property type="match status" value="1"/>
</dbReference>
<sequence length="216" mass="23043">MARDWAASARMADDYNGSAPVDDAARSIAHEFRRRALPPTSSATLTLLTELLRPASAIEVGTGTGTATLALLRGMPRSGTLTSIDPDGDAQEVARELIVHAGLAGHRVRMITGEPAAVLGRLAERSYDLVVVDAEPELTVELVPHALRRLEDDGVLVVSRALQGGDVADPAVRTPQARALRRMLRELGEQSGLRRLLLPVDEGLLVLRKGEGPSRG</sequence>
<evidence type="ECO:0000256" key="3">
    <source>
        <dbReference type="ARBA" id="ARBA00022691"/>
    </source>
</evidence>
<keyword evidence="2" id="KW-0808">Transferase</keyword>
<dbReference type="PANTHER" id="PTHR10509:SF85">
    <property type="entry name" value="O-METHYLTRANSFERASE RV1220C-RELATED"/>
    <property type="match status" value="1"/>
</dbReference>
<organism evidence="4 5">
    <name type="scientific">Brevibacterium salitolerans</name>
    <dbReference type="NCBI Taxonomy" id="1403566"/>
    <lineage>
        <taxon>Bacteria</taxon>
        <taxon>Bacillati</taxon>
        <taxon>Actinomycetota</taxon>
        <taxon>Actinomycetes</taxon>
        <taxon>Micrococcales</taxon>
        <taxon>Brevibacteriaceae</taxon>
        <taxon>Brevibacterium</taxon>
    </lineage>
</organism>
<dbReference type="InterPro" id="IPR029063">
    <property type="entry name" value="SAM-dependent_MTases_sf"/>
</dbReference>
<dbReference type="RefSeq" id="WP_344334597.1">
    <property type="nucleotide sequence ID" value="NZ_BAAAPZ010000002.1"/>
</dbReference>
<evidence type="ECO:0008006" key="6">
    <source>
        <dbReference type="Google" id="ProtNLM"/>
    </source>
</evidence>
<reference evidence="4 5" key="1">
    <citation type="journal article" date="2019" name="Int. J. Syst. Evol. Microbiol.">
        <title>The Global Catalogue of Microorganisms (GCM) 10K type strain sequencing project: providing services to taxonomists for standard genome sequencing and annotation.</title>
        <authorList>
            <consortium name="The Broad Institute Genomics Platform"/>
            <consortium name="The Broad Institute Genome Sequencing Center for Infectious Disease"/>
            <person name="Wu L."/>
            <person name="Ma J."/>
        </authorList>
    </citation>
    <scope>NUCLEOTIDE SEQUENCE [LARGE SCALE GENOMIC DNA]</scope>
    <source>
        <strain evidence="4 5">JCM 15900</strain>
    </source>
</reference>
<evidence type="ECO:0000313" key="5">
    <source>
        <dbReference type="Proteomes" id="UP001500984"/>
    </source>
</evidence>
<evidence type="ECO:0000313" key="4">
    <source>
        <dbReference type="EMBL" id="GAA2088232.1"/>
    </source>
</evidence>
<evidence type="ECO:0000256" key="1">
    <source>
        <dbReference type="ARBA" id="ARBA00022603"/>
    </source>
</evidence>
<dbReference type="EMBL" id="BAAAPZ010000002">
    <property type="protein sequence ID" value="GAA2088232.1"/>
    <property type="molecule type" value="Genomic_DNA"/>
</dbReference>
<gene>
    <name evidence="4" type="ORF">GCM10009823_03170</name>
</gene>
<protein>
    <recommendedName>
        <fullName evidence="6">Methyltransferase domain-containing protein</fullName>
    </recommendedName>
</protein>
<keyword evidence="1" id="KW-0489">Methyltransferase</keyword>